<dbReference type="InterPro" id="IPR029058">
    <property type="entry name" value="AB_hydrolase_fold"/>
</dbReference>
<organism evidence="1">
    <name type="scientific">marine metagenome</name>
    <dbReference type="NCBI Taxonomy" id="408172"/>
    <lineage>
        <taxon>unclassified sequences</taxon>
        <taxon>metagenomes</taxon>
        <taxon>ecological metagenomes</taxon>
    </lineage>
</organism>
<dbReference type="SUPFAM" id="SSF53474">
    <property type="entry name" value="alpha/beta-Hydrolases"/>
    <property type="match status" value="1"/>
</dbReference>
<dbReference type="EMBL" id="UINC01137078">
    <property type="protein sequence ID" value="SVD22199.1"/>
    <property type="molecule type" value="Genomic_DNA"/>
</dbReference>
<protein>
    <recommendedName>
        <fullName evidence="2">Peptidase S9 prolyl oligopeptidase catalytic domain-containing protein</fullName>
    </recommendedName>
</protein>
<gene>
    <name evidence="1" type="ORF">METZ01_LOCUS375053</name>
</gene>
<name>A0A382TJA7_9ZZZZ</name>
<dbReference type="AlphaFoldDB" id="A0A382TJA7"/>
<evidence type="ECO:0008006" key="2">
    <source>
        <dbReference type="Google" id="ProtNLM"/>
    </source>
</evidence>
<reference evidence="1" key="1">
    <citation type="submission" date="2018-05" db="EMBL/GenBank/DDBJ databases">
        <authorList>
            <person name="Lanie J.A."/>
            <person name="Ng W.-L."/>
            <person name="Kazmierczak K.M."/>
            <person name="Andrzejewski T.M."/>
            <person name="Davidsen T.M."/>
            <person name="Wayne K.J."/>
            <person name="Tettelin H."/>
            <person name="Glass J.I."/>
            <person name="Rusch D."/>
            <person name="Podicherti R."/>
            <person name="Tsui H.-C.T."/>
            <person name="Winkler M.E."/>
        </authorList>
    </citation>
    <scope>NUCLEOTIDE SEQUENCE</scope>
</reference>
<sequence>VRSQFRALVLLAPVPQGKVSPGTLKGSPYPERIALFNPGQYADRVRVPTLLIDAEKEHYFDIKKNSGRVHAILKKNGVPTEYHVLKGKKHYDVYEGKLLDEVMKLEIPWFDKYLKGKK</sequence>
<proteinExistence type="predicted"/>
<feature type="non-terminal residue" evidence="1">
    <location>
        <position position="1"/>
    </location>
</feature>
<accession>A0A382TJA7</accession>
<evidence type="ECO:0000313" key="1">
    <source>
        <dbReference type="EMBL" id="SVD22199.1"/>
    </source>
</evidence>
<dbReference type="Gene3D" id="3.40.50.1820">
    <property type="entry name" value="alpha/beta hydrolase"/>
    <property type="match status" value="1"/>
</dbReference>